<reference evidence="1" key="1">
    <citation type="submission" date="2019-08" db="EMBL/GenBank/DDBJ databases">
        <authorList>
            <person name="Kucharzyk K."/>
            <person name="Murdoch R.W."/>
            <person name="Higgins S."/>
            <person name="Loffler F."/>
        </authorList>
    </citation>
    <scope>NUCLEOTIDE SEQUENCE</scope>
</reference>
<proteinExistence type="predicted"/>
<sequence>MEGNLLFPAEGADFRDGLNGADFVVGCHDRNQNGIVADGFANLRSRDKAFFVHRQVRHFKTLLFQPLAGMQNGMMLDGGGDDMVALLPILERDALYGKVVRFGSAPREIHFIR</sequence>
<dbReference type="EMBL" id="VSSQ01112142">
    <property type="protein sequence ID" value="MPN49149.1"/>
    <property type="molecule type" value="Genomic_DNA"/>
</dbReference>
<organism evidence="1">
    <name type="scientific">bioreactor metagenome</name>
    <dbReference type="NCBI Taxonomy" id="1076179"/>
    <lineage>
        <taxon>unclassified sequences</taxon>
        <taxon>metagenomes</taxon>
        <taxon>ecological metagenomes</taxon>
    </lineage>
</organism>
<accession>A0A645IF98</accession>
<dbReference type="AlphaFoldDB" id="A0A645IF98"/>
<protein>
    <submittedName>
        <fullName evidence="1">Uncharacterized protein</fullName>
    </submittedName>
</protein>
<gene>
    <name evidence="1" type="ORF">SDC9_196763</name>
</gene>
<name>A0A645IF98_9ZZZZ</name>
<comment type="caution">
    <text evidence="1">The sequence shown here is derived from an EMBL/GenBank/DDBJ whole genome shotgun (WGS) entry which is preliminary data.</text>
</comment>
<evidence type="ECO:0000313" key="1">
    <source>
        <dbReference type="EMBL" id="MPN49149.1"/>
    </source>
</evidence>